<keyword evidence="1" id="KW-1133">Transmembrane helix</keyword>
<dbReference type="EMBL" id="FP929072">
    <property type="protein sequence ID" value="CBX91300.1"/>
    <property type="molecule type" value="Genomic_DNA"/>
</dbReference>
<name>E4ZJL5_LEPMJ</name>
<dbReference type="AlphaFoldDB" id="E4ZJL5"/>
<dbReference type="HOGENOM" id="CLU_1993010_0_0_1"/>
<dbReference type="InParanoid" id="E4ZJL5"/>
<feature type="transmembrane region" description="Helical" evidence="1">
    <location>
        <begin position="31"/>
        <end position="51"/>
    </location>
</feature>
<reference evidence="3" key="1">
    <citation type="journal article" date="2011" name="Nat. Commun.">
        <title>Effector diversification within compartments of the Leptosphaeria maculans genome affected by Repeat-Induced Point mutations.</title>
        <authorList>
            <person name="Rouxel T."/>
            <person name="Grandaubert J."/>
            <person name="Hane J.K."/>
            <person name="Hoede C."/>
            <person name="van de Wouw A.P."/>
            <person name="Couloux A."/>
            <person name="Dominguez V."/>
            <person name="Anthouard V."/>
            <person name="Bally P."/>
            <person name="Bourras S."/>
            <person name="Cozijnsen A.J."/>
            <person name="Ciuffetti L.M."/>
            <person name="Degrave A."/>
            <person name="Dilmaghani A."/>
            <person name="Duret L."/>
            <person name="Fudal I."/>
            <person name="Goodwin S.B."/>
            <person name="Gout L."/>
            <person name="Glaser N."/>
            <person name="Linglin J."/>
            <person name="Kema G.H.J."/>
            <person name="Lapalu N."/>
            <person name="Lawrence C.B."/>
            <person name="May K."/>
            <person name="Meyer M."/>
            <person name="Ollivier B."/>
            <person name="Poulain J."/>
            <person name="Schoch C.L."/>
            <person name="Simon A."/>
            <person name="Spatafora J.W."/>
            <person name="Stachowiak A."/>
            <person name="Turgeon B.G."/>
            <person name="Tyler B.M."/>
            <person name="Vincent D."/>
            <person name="Weissenbach J."/>
            <person name="Amselem J."/>
            <person name="Quesneville H."/>
            <person name="Oliver R.P."/>
            <person name="Wincker P."/>
            <person name="Balesdent M.-H."/>
            <person name="Howlett B.J."/>
        </authorList>
    </citation>
    <scope>NUCLEOTIDE SEQUENCE [LARGE SCALE GENOMIC DNA]</scope>
    <source>
        <strain evidence="3">JN3 / isolate v23.1.3 / race Av1-4-5-6-7-8</strain>
    </source>
</reference>
<keyword evidence="3" id="KW-1185">Reference proteome</keyword>
<accession>E4ZJL5</accession>
<dbReference type="GeneID" id="13288551"/>
<keyword evidence="1" id="KW-0472">Membrane</keyword>
<proteinExistence type="predicted"/>
<keyword evidence="1" id="KW-0812">Transmembrane</keyword>
<gene>
    <name evidence="2" type="ORF">LEMA_P068080.1</name>
</gene>
<dbReference type="Proteomes" id="UP000002668">
    <property type="component" value="Genome"/>
</dbReference>
<evidence type="ECO:0000313" key="3">
    <source>
        <dbReference type="Proteomes" id="UP000002668"/>
    </source>
</evidence>
<evidence type="ECO:0000313" key="2">
    <source>
        <dbReference type="EMBL" id="CBX91300.1"/>
    </source>
</evidence>
<organism evidence="3">
    <name type="scientific">Leptosphaeria maculans (strain JN3 / isolate v23.1.3 / race Av1-4-5-6-7-8)</name>
    <name type="common">Blackleg fungus</name>
    <name type="synonym">Phoma lingam</name>
    <dbReference type="NCBI Taxonomy" id="985895"/>
    <lineage>
        <taxon>Eukaryota</taxon>
        <taxon>Fungi</taxon>
        <taxon>Dikarya</taxon>
        <taxon>Ascomycota</taxon>
        <taxon>Pezizomycotina</taxon>
        <taxon>Dothideomycetes</taxon>
        <taxon>Pleosporomycetidae</taxon>
        <taxon>Pleosporales</taxon>
        <taxon>Pleosporineae</taxon>
        <taxon>Leptosphaeriaceae</taxon>
        <taxon>Plenodomus</taxon>
        <taxon>Plenodomus lingam/Leptosphaeria maculans species complex</taxon>
    </lineage>
</organism>
<sequence length="125" mass="14055">MPTTSNIRGSHYTKNRIDLISPRCQVPRLPAIGYASSGILVSIGLLHIHLMQQLTRIRDSRSYSTFTGARACAGYLQRWRFIIVTGGHSILCSTTISLPGAARRPILCKIQRLVPSLWVLYLMFR</sequence>
<protein>
    <submittedName>
        <fullName evidence="2">Predicted protein</fullName>
    </submittedName>
</protein>
<dbReference type="VEuPathDB" id="FungiDB:LEMA_P068080.1"/>
<evidence type="ECO:0000256" key="1">
    <source>
        <dbReference type="SAM" id="Phobius"/>
    </source>
</evidence>